<protein>
    <recommendedName>
        <fullName evidence="3">Homeodomain phBC6A51-type domain-containing protein</fullName>
    </recommendedName>
</protein>
<reference evidence="1 2" key="1">
    <citation type="journal article" date="2015" name="Nature">
        <title>rRNA introns, odd ribosomes, and small enigmatic genomes across a large radiation of phyla.</title>
        <authorList>
            <person name="Brown C.T."/>
            <person name="Hug L.A."/>
            <person name="Thomas B.C."/>
            <person name="Sharon I."/>
            <person name="Castelle C.J."/>
            <person name="Singh A."/>
            <person name="Wilkins M.J."/>
            <person name="Williams K.H."/>
            <person name="Banfield J.F."/>
        </authorList>
    </citation>
    <scope>NUCLEOTIDE SEQUENCE [LARGE SCALE GENOMIC DNA]</scope>
</reference>
<dbReference type="AlphaFoldDB" id="A0A0G0QYT0"/>
<accession>A0A0G0QYT0</accession>
<evidence type="ECO:0008006" key="3">
    <source>
        <dbReference type="Google" id="ProtNLM"/>
    </source>
</evidence>
<sequence length="176" mass="21181">MIDDKTKRKLLRELEKSGNIYFSCARIGVERSAFYRWHSSDEEFKKLADLAVNRGRENNCDIAEQALLLNVKEKRMDAIKYVLGHNSPRYKENVIIWHKKEEPEDYALRELTFMDMVKNYYEHIRKQNIRLKEKYENMGGIPAKADGTEIENDELFNYETYIEEWYKKKKIEENNK</sequence>
<evidence type="ECO:0000313" key="2">
    <source>
        <dbReference type="Proteomes" id="UP000034048"/>
    </source>
</evidence>
<gene>
    <name evidence="1" type="ORF">UT42_C0001G0022</name>
</gene>
<dbReference type="Proteomes" id="UP000034048">
    <property type="component" value="Unassembled WGS sequence"/>
</dbReference>
<dbReference type="EMBL" id="LBWS01000001">
    <property type="protein sequence ID" value="KKR15465.1"/>
    <property type="molecule type" value="Genomic_DNA"/>
</dbReference>
<proteinExistence type="predicted"/>
<name>A0A0G0QYT0_9BACT</name>
<evidence type="ECO:0000313" key="1">
    <source>
        <dbReference type="EMBL" id="KKR15465.1"/>
    </source>
</evidence>
<comment type="caution">
    <text evidence="1">The sequence shown here is derived from an EMBL/GenBank/DDBJ whole genome shotgun (WGS) entry which is preliminary data.</text>
</comment>
<organism evidence="1 2">
    <name type="scientific">Candidatus Falkowbacteria bacterium GW2011_GWA2_39_24</name>
    <dbReference type="NCBI Taxonomy" id="1618634"/>
    <lineage>
        <taxon>Bacteria</taxon>
        <taxon>Candidatus Falkowiibacteriota</taxon>
    </lineage>
</organism>